<evidence type="ECO:0000313" key="2">
    <source>
        <dbReference type="Proteomes" id="UP001408356"/>
    </source>
</evidence>
<evidence type="ECO:0000313" key="1">
    <source>
        <dbReference type="EMBL" id="KAK9421123.1"/>
    </source>
</evidence>
<accession>A0ABR2V3B3</accession>
<dbReference type="Proteomes" id="UP001408356">
    <property type="component" value="Unassembled WGS sequence"/>
</dbReference>
<gene>
    <name evidence="1" type="ORF">SUNI508_05971</name>
</gene>
<sequence>MASKTTILGRYSPGLTSFSAGFDFKEDFLTDHEETYTSNTVNRTDDLSNYHKCGTKTYAIIIPWGHTKDTTTQKRPLSEDRVTVACVRANVTMPGSQVAAGTGLKLGVLDLSMAMIGAAFALLL</sequence>
<dbReference type="EMBL" id="JARVKF010000201">
    <property type="protein sequence ID" value="KAK9421123.1"/>
    <property type="molecule type" value="Genomic_DNA"/>
</dbReference>
<comment type="caution">
    <text evidence="1">The sequence shown here is derived from an EMBL/GenBank/DDBJ whole genome shotgun (WGS) entry which is preliminary data.</text>
</comment>
<proteinExistence type="predicted"/>
<organism evidence="1 2">
    <name type="scientific">Seiridium unicorne</name>
    <dbReference type="NCBI Taxonomy" id="138068"/>
    <lineage>
        <taxon>Eukaryota</taxon>
        <taxon>Fungi</taxon>
        <taxon>Dikarya</taxon>
        <taxon>Ascomycota</taxon>
        <taxon>Pezizomycotina</taxon>
        <taxon>Sordariomycetes</taxon>
        <taxon>Xylariomycetidae</taxon>
        <taxon>Amphisphaeriales</taxon>
        <taxon>Sporocadaceae</taxon>
        <taxon>Seiridium</taxon>
    </lineage>
</organism>
<keyword evidence="2" id="KW-1185">Reference proteome</keyword>
<name>A0ABR2V3B3_9PEZI</name>
<protein>
    <submittedName>
        <fullName evidence="1">Uncharacterized protein</fullName>
    </submittedName>
</protein>
<reference evidence="1 2" key="1">
    <citation type="journal article" date="2024" name="J. Plant Pathol.">
        <title>Sequence and assembly of the genome of Seiridium unicorne, isolate CBS 538.82, causal agent of cypress canker disease.</title>
        <authorList>
            <person name="Scali E."/>
            <person name="Rocca G.D."/>
            <person name="Danti R."/>
            <person name="Garbelotto M."/>
            <person name="Barberini S."/>
            <person name="Baroncelli R."/>
            <person name="Emiliani G."/>
        </authorList>
    </citation>
    <scope>NUCLEOTIDE SEQUENCE [LARGE SCALE GENOMIC DNA]</scope>
    <source>
        <strain evidence="1 2">BM-138-508</strain>
    </source>
</reference>